<dbReference type="InterPro" id="IPR000073">
    <property type="entry name" value="AB_hydrolase_1"/>
</dbReference>
<sequence>MTNAPSRERPGRRRVGLWRFVRCLLLDYVFVWRVHLVPRSRRSVPREYREGSREPVLLLPGVYETWRFLRPVADRLNAAGHPIVVVPGMGHNRRPIGATAEVAQAVLDAHDLRDVIVLGHSKGGLIGKTMMVTTDADQRIARMVTVNSPFSGTRWSLVLPNRALRAFSPRDADLLHLADQLDANARVTSMASGFDAHVTEGSVLPGAVNVTFPVDGHFRPLGNGRCIAMIVREVEGGTDSGADAAPEG</sequence>
<dbReference type="EMBL" id="BJUV01000009">
    <property type="protein sequence ID" value="GEK82934.1"/>
    <property type="molecule type" value="Genomic_DNA"/>
</dbReference>
<proteinExistence type="predicted"/>
<feature type="domain" description="AB hydrolase-1" evidence="1">
    <location>
        <begin position="55"/>
        <end position="153"/>
    </location>
</feature>
<dbReference type="EMBL" id="JACGWW010000002">
    <property type="protein sequence ID" value="MBA8813280.1"/>
    <property type="molecule type" value="Genomic_DNA"/>
</dbReference>
<reference evidence="3 5" key="2">
    <citation type="submission" date="2020-07" db="EMBL/GenBank/DDBJ databases">
        <title>Sequencing the genomes of 1000 actinobacteria strains.</title>
        <authorList>
            <person name="Klenk H.-P."/>
        </authorList>
    </citation>
    <scope>NUCLEOTIDE SEQUENCE [LARGE SCALE GENOMIC DNA]</scope>
    <source>
        <strain evidence="3 5">DSM 10309</strain>
    </source>
</reference>
<evidence type="ECO:0000259" key="1">
    <source>
        <dbReference type="Pfam" id="PF00561"/>
    </source>
</evidence>
<dbReference type="GO" id="GO:0003824">
    <property type="term" value="F:catalytic activity"/>
    <property type="evidence" value="ECO:0007669"/>
    <property type="project" value="UniProtKB-ARBA"/>
</dbReference>
<dbReference type="InterPro" id="IPR029058">
    <property type="entry name" value="AB_hydrolase_fold"/>
</dbReference>
<dbReference type="AlphaFoldDB" id="A0A7W3JI82"/>
<dbReference type="Proteomes" id="UP000321154">
    <property type="component" value="Unassembled WGS sequence"/>
</dbReference>
<organism evidence="3 5">
    <name type="scientific">Frigoribacterium faeni</name>
    <dbReference type="NCBI Taxonomy" id="145483"/>
    <lineage>
        <taxon>Bacteria</taxon>
        <taxon>Bacillati</taxon>
        <taxon>Actinomycetota</taxon>
        <taxon>Actinomycetes</taxon>
        <taxon>Micrococcales</taxon>
        <taxon>Microbacteriaceae</taxon>
        <taxon>Frigoribacterium</taxon>
    </lineage>
</organism>
<comment type="caution">
    <text evidence="3">The sequence shown here is derived from an EMBL/GenBank/DDBJ whole genome shotgun (WGS) entry which is preliminary data.</text>
</comment>
<evidence type="ECO:0000313" key="3">
    <source>
        <dbReference type="EMBL" id="MBA8813280.1"/>
    </source>
</evidence>
<dbReference type="Proteomes" id="UP000522688">
    <property type="component" value="Unassembled WGS sequence"/>
</dbReference>
<dbReference type="SUPFAM" id="SSF53474">
    <property type="entry name" value="alpha/beta-Hydrolases"/>
    <property type="match status" value="1"/>
</dbReference>
<dbReference type="OrthoDB" id="9770427at2"/>
<name>A0A7W3JI82_9MICO</name>
<protein>
    <submittedName>
        <fullName evidence="3">Pimeloyl-ACP methyl ester carboxylesterase</fullName>
    </submittedName>
</protein>
<dbReference type="RefSeq" id="WP_146854068.1">
    <property type="nucleotide sequence ID" value="NZ_BAAAHR010000001.1"/>
</dbReference>
<dbReference type="Gene3D" id="3.40.50.1820">
    <property type="entry name" value="alpha/beta hydrolase"/>
    <property type="match status" value="1"/>
</dbReference>
<evidence type="ECO:0000313" key="2">
    <source>
        <dbReference type="EMBL" id="GEK82934.1"/>
    </source>
</evidence>
<dbReference type="Pfam" id="PF00561">
    <property type="entry name" value="Abhydrolase_1"/>
    <property type="match status" value="1"/>
</dbReference>
<evidence type="ECO:0000313" key="4">
    <source>
        <dbReference type="Proteomes" id="UP000321154"/>
    </source>
</evidence>
<accession>A0A7W3JI82</accession>
<keyword evidence="4" id="KW-1185">Reference proteome</keyword>
<evidence type="ECO:0000313" key="5">
    <source>
        <dbReference type="Proteomes" id="UP000522688"/>
    </source>
</evidence>
<reference evidence="2 4" key="1">
    <citation type="submission" date="2019-07" db="EMBL/GenBank/DDBJ databases">
        <title>Whole genome shotgun sequence of Frigoribacterium faeni NBRC 103066.</title>
        <authorList>
            <person name="Hosoyama A."/>
            <person name="Uohara A."/>
            <person name="Ohji S."/>
            <person name="Ichikawa N."/>
        </authorList>
    </citation>
    <scope>NUCLEOTIDE SEQUENCE [LARGE SCALE GENOMIC DNA]</scope>
    <source>
        <strain evidence="2 4">NBRC 103066</strain>
    </source>
</reference>
<gene>
    <name evidence="3" type="ORF">FB463_001529</name>
    <name evidence="2" type="ORF">FFA01_12430</name>
</gene>